<name>A0A151TDU8_CAJCA</name>
<evidence type="ECO:0000313" key="3">
    <source>
        <dbReference type="Proteomes" id="UP000075243"/>
    </source>
</evidence>
<dbReference type="EMBL" id="CM003608">
    <property type="protein sequence ID" value="KYP65230.1"/>
    <property type="molecule type" value="Genomic_DNA"/>
</dbReference>
<dbReference type="InterPro" id="IPR013103">
    <property type="entry name" value="RVT_2"/>
</dbReference>
<organism evidence="2 3">
    <name type="scientific">Cajanus cajan</name>
    <name type="common">Pigeon pea</name>
    <name type="synonym">Cajanus indicus</name>
    <dbReference type="NCBI Taxonomy" id="3821"/>
    <lineage>
        <taxon>Eukaryota</taxon>
        <taxon>Viridiplantae</taxon>
        <taxon>Streptophyta</taxon>
        <taxon>Embryophyta</taxon>
        <taxon>Tracheophyta</taxon>
        <taxon>Spermatophyta</taxon>
        <taxon>Magnoliopsida</taxon>
        <taxon>eudicotyledons</taxon>
        <taxon>Gunneridae</taxon>
        <taxon>Pentapetalae</taxon>
        <taxon>rosids</taxon>
        <taxon>fabids</taxon>
        <taxon>Fabales</taxon>
        <taxon>Fabaceae</taxon>
        <taxon>Papilionoideae</taxon>
        <taxon>50 kb inversion clade</taxon>
        <taxon>NPAAA clade</taxon>
        <taxon>indigoferoid/millettioid clade</taxon>
        <taxon>Phaseoleae</taxon>
        <taxon>Cajanus</taxon>
    </lineage>
</organism>
<dbReference type="AlphaFoldDB" id="A0A151TDU8"/>
<dbReference type="Proteomes" id="UP000075243">
    <property type="component" value="Chromosome 6"/>
</dbReference>
<reference evidence="2 3" key="1">
    <citation type="journal article" date="2012" name="Nat. Biotechnol.">
        <title>Draft genome sequence of pigeonpea (Cajanus cajan), an orphan legume crop of resource-poor farmers.</title>
        <authorList>
            <person name="Varshney R.K."/>
            <person name="Chen W."/>
            <person name="Li Y."/>
            <person name="Bharti A.K."/>
            <person name="Saxena R.K."/>
            <person name="Schlueter J.A."/>
            <person name="Donoghue M.T."/>
            <person name="Azam S."/>
            <person name="Fan G."/>
            <person name="Whaley A.M."/>
            <person name="Farmer A.D."/>
            <person name="Sheridan J."/>
            <person name="Iwata A."/>
            <person name="Tuteja R."/>
            <person name="Penmetsa R.V."/>
            <person name="Wu W."/>
            <person name="Upadhyaya H.D."/>
            <person name="Yang S.P."/>
            <person name="Shah T."/>
            <person name="Saxena K.B."/>
            <person name="Michael T."/>
            <person name="McCombie W.R."/>
            <person name="Yang B."/>
            <person name="Zhang G."/>
            <person name="Yang H."/>
            <person name="Wang J."/>
            <person name="Spillane C."/>
            <person name="Cook D.R."/>
            <person name="May G.D."/>
            <person name="Xu X."/>
            <person name="Jackson S.A."/>
        </authorList>
    </citation>
    <scope>NUCLEOTIDE SEQUENCE [LARGE SCALE GENOMIC DNA]</scope>
    <source>
        <strain evidence="3">cv. Asha</strain>
    </source>
</reference>
<proteinExistence type="predicted"/>
<accession>A0A151TDU8</accession>
<evidence type="ECO:0000313" key="2">
    <source>
        <dbReference type="EMBL" id="KYP65230.1"/>
    </source>
</evidence>
<sequence length="74" mass="8584">MFKRKYNPGRSIEKYKARLVVKGFTQKQDIDFFDTFAPVSRISSIRVLIALASIHRLVIHQMDVKTAFLNGELE</sequence>
<gene>
    <name evidence="2" type="ORF">KK1_011462</name>
</gene>
<dbReference type="STRING" id="3821.A0A151TDU8"/>
<feature type="domain" description="Reverse transcriptase Ty1/copia-type" evidence="1">
    <location>
        <begin position="2"/>
        <end position="74"/>
    </location>
</feature>
<protein>
    <submittedName>
        <fullName evidence="2">Copia protein</fullName>
    </submittedName>
</protein>
<dbReference type="Gramene" id="C.cajan_11135.t">
    <property type="protein sequence ID" value="C.cajan_11135.t.cds1"/>
    <property type="gene ID" value="C.cajan_11135"/>
</dbReference>
<keyword evidence="3" id="KW-1185">Reference proteome</keyword>
<evidence type="ECO:0000259" key="1">
    <source>
        <dbReference type="Pfam" id="PF07727"/>
    </source>
</evidence>
<dbReference type="Pfam" id="PF07727">
    <property type="entry name" value="RVT_2"/>
    <property type="match status" value="1"/>
</dbReference>